<keyword evidence="2" id="KW-1185">Reference proteome</keyword>
<dbReference type="AlphaFoldDB" id="A0A2S4M3X6"/>
<reference evidence="1 2" key="1">
    <citation type="submission" date="2018-01" db="EMBL/GenBank/DDBJ databases">
        <title>Genomic Encyclopedia of Type Strains, Phase III (KMG-III): the genomes of soil and plant-associated and newly described type strains.</title>
        <authorList>
            <person name="Whitman W."/>
        </authorList>
    </citation>
    <scope>NUCLEOTIDE SEQUENCE [LARGE SCALE GENOMIC DNA]</scope>
    <source>
        <strain evidence="1 2">JCM 18070</strain>
    </source>
</reference>
<evidence type="ECO:0000313" key="1">
    <source>
        <dbReference type="EMBL" id="POR49423.1"/>
    </source>
</evidence>
<dbReference type="Proteomes" id="UP000237381">
    <property type="component" value="Unassembled WGS sequence"/>
</dbReference>
<comment type="caution">
    <text evidence="1">The sequence shown here is derived from an EMBL/GenBank/DDBJ whole genome shotgun (WGS) entry which is preliminary data.</text>
</comment>
<name>A0A2S4M3X6_9BURK</name>
<proteinExistence type="predicted"/>
<evidence type="ECO:0000313" key="2">
    <source>
        <dbReference type="Proteomes" id="UP000237381"/>
    </source>
</evidence>
<accession>A0A2S4M3X6</accession>
<organism evidence="1 2">
    <name type="scientific">Paraburkholderia eburnea</name>
    <dbReference type="NCBI Taxonomy" id="1189126"/>
    <lineage>
        <taxon>Bacteria</taxon>
        <taxon>Pseudomonadati</taxon>
        <taxon>Pseudomonadota</taxon>
        <taxon>Betaproteobacteria</taxon>
        <taxon>Burkholderiales</taxon>
        <taxon>Burkholderiaceae</taxon>
        <taxon>Paraburkholderia</taxon>
    </lineage>
</organism>
<gene>
    <name evidence="1" type="ORF">B0G62_11191</name>
</gene>
<protein>
    <submittedName>
        <fullName evidence="1">Uncharacterized protein</fullName>
    </submittedName>
</protein>
<dbReference type="EMBL" id="PQGA01000011">
    <property type="protein sequence ID" value="POR49423.1"/>
    <property type="molecule type" value="Genomic_DNA"/>
</dbReference>
<sequence length="46" mass="5467">MMVRRNYARKGWKTPGARQIRVHRFSPSKRHGMDFARVPDACRDSH</sequence>